<comment type="caution">
    <text evidence="2">The sequence shown here is derived from an EMBL/GenBank/DDBJ whole genome shotgun (WGS) entry which is preliminary data.</text>
</comment>
<feature type="compositionally biased region" description="Basic residues" evidence="1">
    <location>
        <begin position="149"/>
        <end position="178"/>
    </location>
</feature>
<organism evidence="2 3">
    <name type="scientific">Manduca sexta</name>
    <name type="common">Tobacco hawkmoth</name>
    <name type="synonym">Tobacco hornworm</name>
    <dbReference type="NCBI Taxonomy" id="7130"/>
    <lineage>
        <taxon>Eukaryota</taxon>
        <taxon>Metazoa</taxon>
        <taxon>Ecdysozoa</taxon>
        <taxon>Arthropoda</taxon>
        <taxon>Hexapoda</taxon>
        <taxon>Insecta</taxon>
        <taxon>Pterygota</taxon>
        <taxon>Neoptera</taxon>
        <taxon>Endopterygota</taxon>
        <taxon>Lepidoptera</taxon>
        <taxon>Glossata</taxon>
        <taxon>Ditrysia</taxon>
        <taxon>Bombycoidea</taxon>
        <taxon>Sphingidae</taxon>
        <taxon>Sphinginae</taxon>
        <taxon>Sphingini</taxon>
        <taxon>Manduca</taxon>
    </lineage>
</organism>
<sequence length="200" mass="24325">MPFNPITLKKVQRKALQRKEPHQRKAPLRLKGPHPRRRRKVLLLRLHLRRVLPPHLQPKVLRQHLHLHQRRQRVHLLPHLLHLLQKELHHHLLLLLKVHLRLPQRLRQLKGPLLLPPPPLPLQHQQKVRRQLLHQKQRLHPLQHLPPHQQKRQRPHPPPHLKPQHLQHHHQHPWKHLPKSTDIGYSSQLMTLEKRLMNQV</sequence>
<dbReference type="AlphaFoldDB" id="A0A922CQZ2"/>
<name>A0A922CQZ2_MANSE</name>
<reference evidence="2" key="2">
    <citation type="submission" date="2020-12" db="EMBL/GenBank/DDBJ databases">
        <authorList>
            <person name="Kanost M."/>
        </authorList>
    </citation>
    <scope>NUCLEOTIDE SEQUENCE</scope>
</reference>
<feature type="region of interest" description="Disordered" evidence="1">
    <location>
        <begin position="143"/>
        <end position="180"/>
    </location>
</feature>
<evidence type="ECO:0000256" key="1">
    <source>
        <dbReference type="SAM" id="MobiDB-lite"/>
    </source>
</evidence>
<feature type="region of interest" description="Disordered" evidence="1">
    <location>
        <begin position="11"/>
        <end position="33"/>
    </location>
</feature>
<dbReference type="Proteomes" id="UP000791440">
    <property type="component" value="Unassembled WGS sequence"/>
</dbReference>
<keyword evidence="3" id="KW-1185">Reference proteome</keyword>
<reference evidence="2" key="1">
    <citation type="journal article" date="2016" name="Insect Biochem. Mol. Biol.">
        <title>Multifaceted biological insights from a draft genome sequence of the tobacco hornworm moth, Manduca sexta.</title>
        <authorList>
            <person name="Kanost M.R."/>
            <person name="Arrese E.L."/>
            <person name="Cao X."/>
            <person name="Chen Y.R."/>
            <person name="Chellapilla S."/>
            <person name="Goldsmith M.R."/>
            <person name="Grosse-Wilde E."/>
            <person name="Heckel D.G."/>
            <person name="Herndon N."/>
            <person name="Jiang H."/>
            <person name="Papanicolaou A."/>
            <person name="Qu J."/>
            <person name="Soulages J.L."/>
            <person name="Vogel H."/>
            <person name="Walters J."/>
            <person name="Waterhouse R.M."/>
            <person name="Ahn S.J."/>
            <person name="Almeida F.C."/>
            <person name="An C."/>
            <person name="Aqrawi P."/>
            <person name="Bretschneider A."/>
            <person name="Bryant W.B."/>
            <person name="Bucks S."/>
            <person name="Chao H."/>
            <person name="Chevignon G."/>
            <person name="Christen J.M."/>
            <person name="Clarke D.F."/>
            <person name="Dittmer N.T."/>
            <person name="Ferguson L.C.F."/>
            <person name="Garavelou S."/>
            <person name="Gordon K.H.J."/>
            <person name="Gunaratna R.T."/>
            <person name="Han Y."/>
            <person name="Hauser F."/>
            <person name="He Y."/>
            <person name="Heidel-Fischer H."/>
            <person name="Hirsh A."/>
            <person name="Hu Y."/>
            <person name="Jiang H."/>
            <person name="Kalra D."/>
            <person name="Klinner C."/>
            <person name="Konig C."/>
            <person name="Kovar C."/>
            <person name="Kroll A.R."/>
            <person name="Kuwar S.S."/>
            <person name="Lee S.L."/>
            <person name="Lehman R."/>
            <person name="Li K."/>
            <person name="Li Z."/>
            <person name="Liang H."/>
            <person name="Lovelace S."/>
            <person name="Lu Z."/>
            <person name="Mansfield J.H."/>
            <person name="McCulloch K.J."/>
            <person name="Mathew T."/>
            <person name="Morton B."/>
            <person name="Muzny D.M."/>
            <person name="Neunemann D."/>
            <person name="Ongeri F."/>
            <person name="Pauchet Y."/>
            <person name="Pu L.L."/>
            <person name="Pyrousis I."/>
            <person name="Rao X.J."/>
            <person name="Redding A."/>
            <person name="Roesel C."/>
            <person name="Sanchez-Gracia A."/>
            <person name="Schaack S."/>
            <person name="Shukla A."/>
            <person name="Tetreau G."/>
            <person name="Wang Y."/>
            <person name="Xiong G.H."/>
            <person name="Traut W."/>
            <person name="Walsh T.K."/>
            <person name="Worley K.C."/>
            <person name="Wu D."/>
            <person name="Wu W."/>
            <person name="Wu Y.Q."/>
            <person name="Zhang X."/>
            <person name="Zou Z."/>
            <person name="Zucker H."/>
            <person name="Briscoe A.D."/>
            <person name="Burmester T."/>
            <person name="Clem R.J."/>
            <person name="Feyereisen R."/>
            <person name="Grimmelikhuijzen C.J.P."/>
            <person name="Hamodrakas S.J."/>
            <person name="Hansson B.S."/>
            <person name="Huguet E."/>
            <person name="Jermiin L.S."/>
            <person name="Lan Q."/>
            <person name="Lehman H.K."/>
            <person name="Lorenzen M."/>
            <person name="Merzendorfer H."/>
            <person name="Michalopoulos I."/>
            <person name="Morton D.B."/>
            <person name="Muthukrishnan S."/>
            <person name="Oakeshott J.G."/>
            <person name="Palmer W."/>
            <person name="Park Y."/>
            <person name="Passarelli A.L."/>
            <person name="Rozas J."/>
            <person name="Schwartz L.M."/>
            <person name="Smith W."/>
            <person name="Southgate A."/>
            <person name="Vilcinskas A."/>
            <person name="Vogt R."/>
            <person name="Wang P."/>
            <person name="Werren J."/>
            <person name="Yu X.Q."/>
            <person name="Zhou J.J."/>
            <person name="Brown S.J."/>
            <person name="Scherer S.E."/>
            <person name="Richards S."/>
            <person name="Blissard G.W."/>
        </authorList>
    </citation>
    <scope>NUCLEOTIDE SEQUENCE</scope>
</reference>
<proteinExistence type="predicted"/>
<evidence type="ECO:0000313" key="3">
    <source>
        <dbReference type="Proteomes" id="UP000791440"/>
    </source>
</evidence>
<gene>
    <name evidence="2" type="ORF">O3G_MSEX008986</name>
</gene>
<dbReference type="EMBL" id="JH668480">
    <property type="protein sequence ID" value="KAG6454986.1"/>
    <property type="molecule type" value="Genomic_DNA"/>
</dbReference>
<protein>
    <submittedName>
        <fullName evidence="2">Uncharacterized protein</fullName>
    </submittedName>
</protein>
<evidence type="ECO:0000313" key="2">
    <source>
        <dbReference type="EMBL" id="KAG6454986.1"/>
    </source>
</evidence>
<accession>A0A922CQZ2</accession>